<evidence type="ECO:0000313" key="5">
    <source>
        <dbReference type="EMBL" id="RRJ84331.1"/>
    </source>
</evidence>
<evidence type="ECO:0000256" key="2">
    <source>
        <dbReference type="ARBA" id="ARBA00022737"/>
    </source>
</evidence>
<sequence>MAERAEALIEVGELQERIGSPDWVLFDCRFSLADKEQGARAYQQGHIPGAWYADLEKALSGPVVAGQTGRHPLPEPGGLTRFLTRCGLRDGATAVVYDDNNGAMAARLWWLLRYLGVESVRLLNGGFSAWQAEGGDLSTLSPQPKGNEGVLTVRPNPQLLVSAEEILAGLDEDRFCLVDARAEPRFRGEVEPIDPVAGHIPGAHCYPFEENLGEDGRFKSSAELKRRFASLAHNASPLVCYCGSGVTACHNLLAMELAGLPMAKLYPGSWSEWITDPARPLAAG</sequence>
<dbReference type="SUPFAM" id="SSF52821">
    <property type="entry name" value="Rhodanese/Cell cycle control phosphatase"/>
    <property type="match status" value="2"/>
</dbReference>
<keyword evidence="1 3" id="KW-0808">Transferase</keyword>
<dbReference type="Gene3D" id="3.40.250.10">
    <property type="entry name" value="Rhodanese-like domain"/>
    <property type="match status" value="2"/>
</dbReference>
<dbReference type="CDD" id="cd01449">
    <property type="entry name" value="TST_Repeat_2"/>
    <property type="match status" value="1"/>
</dbReference>
<dbReference type="RefSeq" id="WP_125014759.1">
    <property type="nucleotide sequence ID" value="NZ_QWEZ01000001.1"/>
</dbReference>
<dbReference type="EMBL" id="QWEZ01000001">
    <property type="protein sequence ID" value="RRJ84331.1"/>
    <property type="molecule type" value="Genomic_DNA"/>
</dbReference>
<dbReference type="PANTHER" id="PTHR11364">
    <property type="entry name" value="THIOSULFATE SULFERTANSFERASE"/>
    <property type="match status" value="1"/>
</dbReference>
<dbReference type="SMART" id="SM00450">
    <property type="entry name" value="RHOD"/>
    <property type="match status" value="2"/>
</dbReference>
<evidence type="ECO:0000256" key="1">
    <source>
        <dbReference type="ARBA" id="ARBA00022679"/>
    </source>
</evidence>
<evidence type="ECO:0000259" key="4">
    <source>
        <dbReference type="PROSITE" id="PS50206"/>
    </source>
</evidence>
<proteinExistence type="predicted"/>
<dbReference type="AlphaFoldDB" id="A0A3P3VNK0"/>
<dbReference type="InterPro" id="IPR045078">
    <property type="entry name" value="TST/MPST-like"/>
</dbReference>
<dbReference type="InterPro" id="IPR001307">
    <property type="entry name" value="Thiosulphate_STrfase_CS"/>
</dbReference>
<dbReference type="InterPro" id="IPR001763">
    <property type="entry name" value="Rhodanese-like_dom"/>
</dbReference>
<dbReference type="Proteomes" id="UP000280792">
    <property type="component" value="Unassembled WGS sequence"/>
</dbReference>
<accession>A0A3P3VNK0</accession>
<dbReference type="PROSITE" id="PS00683">
    <property type="entry name" value="RHODANESE_2"/>
    <property type="match status" value="1"/>
</dbReference>
<organism evidence="5 6">
    <name type="scientific">Aestuariirhabdus litorea</name>
    <dbReference type="NCBI Taxonomy" id="2528527"/>
    <lineage>
        <taxon>Bacteria</taxon>
        <taxon>Pseudomonadati</taxon>
        <taxon>Pseudomonadota</taxon>
        <taxon>Gammaproteobacteria</taxon>
        <taxon>Oceanospirillales</taxon>
        <taxon>Aestuariirhabdaceae</taxon>
        <taxon>Aestuariirhabdus</taxon>
    </lineage>
</organism>
<reference evidence="5 6" key="1">
    <citation type="submission" date="2018-08" db="EMBL/GenBank/DDBJ databases">
        <authorList>
            <person name="Khan S.A."/>
        </authorList>
    </citation>
    <scope>NUCLEOTIDE SEQUENCE [LARGE SCALE GENOMIC DNA]</scope>
    <source>
        <strain evidence="5 6">GTF-13</strain>
    </source>
</reference>
<evidence type="ECO:0000313" key="6">
    <source>
        <dbReference type="Proteomes" id="UP000280792"/>
    </source>
</evidence>
<dbReference type="PROSITE" id="PS50206">
    <property type="entry name" value="RHODANESE_3"/>
    <property type="match status" value="2"/>
</dbReference>
<dbReference type="GO" id="GO:0004792">
    <property type="term" value="F:thiosulfate-cyanide sulfurtransferase activity"/>
    <property type="evidence" value="ECO:0007669"/>
    <property type="project" value="InterPro"/>
</dbReference>
<dbReference type="InterPro" id="IPR036873">
    <property type="entry name" value="Rhodanese-like_dom_sf"/>
</dbReference>
<comment type="caution">
    <text evidence="5">The sequence shown here is derived from an EMBL/GenBank/DDBJ whole genome shotgun (WGS) entry which is preliminary data.</text>
</comment>
<reference evidence="5 6" key="2">
    <citation type="submission" date="2018-12" db="EMBL/GenBank/DDBJ databases">
        <title>Simiduia agarivorans gen. nov., sp. nov., a marine, agarolytic bacterium isolated from shallow coastal water from Keelung, Taiwan.</title>
        <authorList>
            <person name="Shieh W.Y."/>
        </authorList>
    </citation>
    <scope>NUCLEOTIDE SEQUENCE [LARGE SCALE GENOMIC DNA]</scope>
    <source>
        <strain evidence="5 6">GTF-13</strain>
    </source>
</reference>
<gene>
    <name evidence="5" type="ORF">D0544_04270</name>
</gene>
<dbReference type="CDD" id="cd01448">
    <property type="entry name" value="TST_Repeat_1"/>
    <property type="match status" value="1"/>
</dbReference>
<evidence type="ECO:0000256" key="3">
    <source>
        <dbReference type="RuleBase" id="RU000507"/>
    </source>
</evidence>
<keyword evidence="6" id="KW-1185">Reference proteome</keyword>
<protein>
    <recommendedName>
        <fullName evidence="3">Sulfurtransferase</fullName>
    </recommendedName>
</protein>
<dbReference type="PANTHER" id="PTHR11364:SF27">
    <property type="entry name" value="SULFURTRANSFERASE"/>
    <property type="match status" value="1"/>
</dbReference>
<keyword evidence="2" id="KW-0677">Repeat</keyword>
<feature type="domain" description="Rhodanese" evidence="4">
    <location>
        <begin position="171"/>
        <end position="282"/>
    </location>
</feature>
<feature type="domain" description="Rhodanese" evidence="4">
    <location>
        <begin position="19"/>
        <end position="139"/>
    </location>
</feature>
<name>A0A3P3VNK0_9GAMM</name>
<dbReference type="Pfam" id="PF00581">
    <property type="entry name" value="Rhodanese"/>
    <property type="match status" value="2"/>
</dbReference>